<reference evidence="1 2" key="1">
    <citation type="submission" date="2019-04" db="EMBL/GenBank/DDBJ databases">
        <authorList>
            <person name="Liu Q."/>
            <person name="Xin Y.-H."/>
        </authorList>
    </citation>
    <scope>NUCLEOTIDE SEQUENCE [LARGE SCALE GENOMIC DNA]</scope>
    <source>
        <strain evidence="1 2">AM23</strain>
    </source>
</reference>
<dbReference type="AlphaFoldDB" id="A0A4S5E3L7"/>
<accession>A0A4S5E3L7</accession>
<gene>
    <name evidence="1" type="ORF">E8P82_10030</name>
</gene>
<evidence type="ECO:0000313" key="2">
    <source>
        <dbReference type="Proteomes" id="UP000305233"/>
    </source>
</evidence>
<proteinExistence type="predicted"/>
<dbReference type="Proteomes" id="UP000305233">
    <property type="component" value="Unassembled WGS sequence"/>
</dbReference>
<keyword evidence="2" id="KW-1185">Reference proteome</keyword>
<name>A0A4S5E3L7_9MICC</name>
<sequence length="185" mass="19455">MRWDALFDDLESQLASATSAQQESEIRERTRAEQSRQTLVHRLSGHRGGDVGLVTRGGRSLTGTLTTVGAAWIAVLAEGRSVLVPLSSLSSLRGLGRSVGPPLSGVGARLGLGSALRALSRDRAQVAVWLVTPSARYTGVIDRVGADFLDLGLFSSGDERSVRDRDVVTVPFPAVDTIDSAGSSG</sequence>
<evidence type="ECO:0000313" key="1">
    <source>
        <dbReference type="EMBL" id="THJ65972.1"/>
    </source>
</evidence>
<dbReference type="RefSeq" id="WP_136454580.1">
    <property type="nucleotide sequence ID" value="NZ_SSWH01000008.1"/>
</dbReference>
<comment type="caution">
    <text evidence="1">The sequence shown here is derived from an EMBL/GenBank/DDBJ whole genome shotgun (WGS) entry which is preliminary data.</text>
</comment>
<protein>
    <recommendedName>
        <fullName evidence="3">Fis family transcriptional regulator</fullName>
    </recommendedName>
</protein>
<dbReference type="OrthoDB" id="3827359at2"/>
<evidence type="ECO:0008006" key="3">
    <source>
        <dbReference type="Google" id="ProtNLM"/>
    </source>
</evidence>
<organism evidence="1 2">
    <name type="scientific">Arthrobacter echini</name>
    <dbReference type="NCBI Taxonomy" id="1529066"/>
    <lineage>
        <taxon>Bacteria</taxon>
        <taxon>Bacillati</taxon>
        <taxon>Actinomycetota</taxon>
        <taxon>Actinomycetes</taxon>
        <taxon>Micrococcales</taxon>
        <taxon>Micrococcaceae</taxon>
        <taxon>Arthrobacter</taxon>
    </lineage>
</organism>
<dbReference type="EMBL" id="SSWH01000008">
    <property type="protein sequence ID" value="THJ65972.1"/>
    <property type="molecule type" value="Genomic_DNA"/>
</dbReference>